<evidence type="ECO:0000313" key="3">
    <source>
        <dbReference type="Proteomes" id="UP000518188"/>
    </source>
</evidence>
<proteinExistence type="predicted"/>
<name>A0A7X6MU00_9MYCO</name>
<protein>
    <submittedName>
        <fullName evidence="2">Uncharacterized protein</fullName>
    </submittedName>
</protein>
<dbReference type="RefSeq" id="WP_162563190.1">
    <property type="nucleotide sequence ID" value="NZ_HG322952.1"/>
</dbReference>
<dbReference type="EMBL" id="JAAXPJ010000011">
    <property type="protein sequence ID" value="NKZ14293.1"/>
    <property type="molecule type" value="Genomic_DNA"/>
</dbReference>
<keyword evidence="1" id="KW-0812">Transmembrane</keyword>
<accession>A0A7X6MU00</accession>
<feature type="transmembrane region" description="Helical" evidence="1">
    <location>
        <begin position="72"/>
        <end position="92"/>
    </location>
</feature>
<comment type="caution">
    <text evidence="2">The sequence shown here is derived from an EMBL/GenBank/DDBJ whole genome shotgun (WGS) entry which is preliminary data.</text>
</comment>
<keyword evidence="1" id="KW-1133">Transmembrane helix</keyword>
<dbReference type="Proteomes" id="UP000518188">
    <property type="component" value="Unassembled WGS sequence"/>
</dbReference>
<keyword evidence="1" id="KW-0472">Membrane</keyword>
<evidence type="ECO:0000313" key="2">
    <source>
        <dbReference type="EMBL" id="NKZ14293.1"/>
    </source>
</evidence>
<reference evidence="2 3" key="1">
    <citation type="submission" date="2020-04" db="EMBL/GenBank/DDBJ databases">
        <title>MicrobeNet Type strains.</title>
        <authorList>
            <person name="Nicholson A.C."/>
        </authorList>
    </citation>
    <scope>NUCLEOTIDE SEQUENCE [LARGE SCALE GENOMIC DNA]</scope>
    <source>
        <strain evidence="2 3">ATCC 700731</strain>
    </source>
</reference>
<evidence type="ECO:0000256" key="1">
    <source>
        <dbReference type="SAM" id="Phobius"/>
    </source>
</evidence>
<organism evidence="2 3">
    <name type="scientific">Mycolicibacterium septicum DSM 44393</name>
    <dbReference type="NCBI Taxonomy" id="1341646"/>
    <lineage>
        <taxon>Bacteria</taxon>
        <taxon>Bacillati</taxon>
        <taxon>Actinomycetota</taxon>
        <taxon>Actinomycetes</taxon>
        <taxon>Mycobacteriales</taxon>
        <taxon>Mycobacteriaceae</taxon>
        <taxon>Mycolicibacterium</taxon>
    </lineage>
</organism>
<feature type="transmembrane region" description="Helical" evidence="1">
    <location>
        <begin position="12"/>
        <end position="34"/>
    </location>
</feature>
<gene>
    <name evidence="2" type="ORF">HGA11_25235</name>
</gene>
<dbReference type="AlphaFoldDB" id="A0A7X6MU00"/>
<sequence length="98" mass="10376">MTNEPVATSKYGPAGFVAALVHIFVVNFVSLVLVVFAFPVLLYFVPILFGDLLVSVVLMTRPAKLGQIGRGMLIGWLSAPVSVILFVGVFIAGKAIGL</sequence>
<feature type="transmembrane region" description="Helical" evidence="1">
    <location>
        <begin position="40"/>
        <end position="60"/>
    </location>
</feature>